<keyword evidence="4" id="KW-0677">Repeat</keyword>
<evidence type="ECO:0000256" key="4">
    <source>
        <dbReference type="ARBA" id="ARBA00022737"/>
    </source>
</evidence>
<dbReference type="SMART" id="SM00116">
    <property type="entry name" value="CBS"/>
    <property type="match status" value="2"/>
</dbReference>
<keyword evidence="7" id="KW-1133">Transmembrane helix</keyword>
<dbReference type="SUPFAM" id="SSF54631">
    <property type="entry name" value="CBS-domain pair"/>
    <property type="match status" value="1"/>
</dbReference>
<evidence type="ECO:0000313" key="10">
    <source>
        <dbReference type="Proteomes" id="UP000757540"/>
    </source>
</evidence>
<dbReference type="Proteomes" id="UP000757540">
    <property type="component" value="Unassembled WGS sequence"/>
</dbReference>
<dbReference type="Pfam" id="PF03471">
    <property type="entry name" value="CorC_HlyC"/>
    <property type="match status" value="1"/>
</dbReference>
<dbReference type="PANTHER" id="PTHR22777:SF32">
    <property type="entry name" value="UPF0053 INNER MEMBRANE PROTEIN YFJD"/>
    <property type="match status" value="1"/>
</dbReference>
<comment type="subcellular location">
    <subcellularLocation>
        <location evidence="1">Cell membrane</location>
        <topology evidence="1">Multi-pass membrane protein</topology>
    </subcellularLocation>
</comment>
<keyword evidence="5 6" id="KW-0129">CBS domain</keyword>
<sequence>MDAPDPVLWLVLLVCLALSAVLSAGQTAVQRVTRASLAEALAEALSEADADGAVPGPARTARSRRVQRAQHLAVDPAVPVSLALVRVLAESVSVGALAVLLLDWFEVWWEALLGVALAGLVAGVLLMRLSPRTWAHRHPARALILLATPLWVAHRSVGWVPRRRLPGEAAVPEGEELRDMADRVRENEAIEAPERELLRSALELGGTLAREVMVPRPDMVTVGSRTTLHKAMRLFLRSGFSRVPVVGRTVDDLVGVVYLKDVARLLDADPSAGDRPVVDHVRAPVFVPESKPADDLLRDMQARRSHIAIVVDEYGGVAGLVTVEDIIEELVGELTDEHDTGSEPVPEDLGDGTWRVPARWPVDELGELFGLRLDDDDVDTAGGLLAKHLGKVPLTGARADVGPLRLEAERVEGRRKQLASILVRRSAHPAADDVVVPHDQKDVSA</sequence>
<dbReference type="PROSITE" id="PS51371">
    <property type="entry name" value="CBS"/>
    <property type="match status" value="2"/>
</dbReference>
<evidence type="ECO:0000256" key="1">
    <source>
        <dbReference type="ARBA" id="ARBA00004651"/>
    </source>
</evidence>
<feature type="domain" description="CBS" evidence="8">
    <location>
        <begin position="280"/>
        <end position="337"/>
    </location>
</feature>
<dbReference type="Gene3D" id="3.10.580.10">
    <property type="entry name" value="CBS-domain"/>
    <property type="match status" value="1"/>
</dbReference>
<dbReference type="SMART" id="SM01091">
    <property type="entry name" value="CorC_HlyC"/>
    <property type="match status" value="1"/>
</dbReference>
<dbReference type="InterPro" id="IPR016169">
    <property type="entry name" value="FAD-bd_PCMH_sub2"/>
</dbReference>
<dbReference type="RefSeq" id="WP_171785205.1">
    <property type="nucleotide sequence ID" value="NZ_BAAAML010000011.1"/>
</dbReference>
<feature type="domain" description="CBS" evidence="8">
    <location>
        <begin position="213"/>
        <end position="275"/>
    </location>
</feature>
<keyword evidence="3" id="KW-1003">Cell membrane</keyword>
<dbReference type="Gene3D" id="3.30.465.10">
    <property type="match status" value="1"/>
</dbReference>
<reference evidence="9 10" key="1">
    <citation type="submission" date="2020-05" db="EMBL/GenBank/DDBJ databases">
        <title>Genomic Encyclopedia of Type Strains, Phase III (KMG-III): the genomes of soil and plant-associated and newly described type strains.</title>
        <authorList>
            <person name="Whitman W."/>
        </authorList>
    </citation>
    <scope>NUCLEOTIDE SEQUENCE [LARGE SCALE GENOMIC DNA]</scope>
    <source>
        <strain evidence="9 10">KCTC 19046</strain>
    </source>
</reference>
<dbReference type="CDD" id="cd04590">
    <property type="entry name" value="CBS_pair_CorC_HlyC_assoc"/>
    <property type="match status" value="1"/>
</dbReference>
<gene>
    <name evidence="9" type="ORF">HDG69_003624</name>
</gene>
<accession>A0ABX2A821</accession>
<comment type="similarity">
    <text evidence="2">Belongs to the UPF0053 family.</text>
</comment>
<keyword evidence="7" id="KW-0472">Membrane</keyword>
<dbReference type="InterPro" id="IPR005170">
    <property type="entry name" value="Transptr-assoc_dom"/>
</dbReference>
<evidence type="ECO:0000259" key="8">
    <source>
        <dbReference type="PROSITE" id="PS51371"/>
    </source>
</evidence>
<evidence type="ECO:0000256" key="6">
    <source>
        <dbReference type="PROSITE-ProRule" id="PRU00703"/>
    </source>
</evidence>
<dbReference type="Pfam" id="PF00571">
    <property type="entry name" value="CBS"/>
    <property type="match status" value="2"/>
</dbReference>
<evidence type="ECO:0000256" key="2">
    <source>
        <dbReference type="ARBA" id="ARBA00006337"/>
    </source>
</evidence>
<dbReference type="InterPro" id="IPR044751">
    <property type="entry name" value="Ion_transp-like_CBS"/>
</dbReference>
<dbReference type="SUPFAM" id="SSF56176">
    <property type="entry name" value="FAD-binding/transporter-associated domain-like"/>
    <property type="match status" value="1"/>
</dbReference>
<dbReference type="InterPro" id="IPR046342">
    <property type="entry name" value="CBS_dom_sf"/>
</dbReference>
<organism evidence="9 10">
    <name type="scientific">Isoptericola halotolerans</name>
    <dbReference type="NCBI Taxonomy" id="300560"/>
    <lineage>
        <taxon>Bacteria</taxon>
        <taxon>Bacillati</taxon>
        <taxon>Actinomycetota</taxon>
        <taxon>Actinomycetes</taxon>
        <taxon>Micrococcales</taxon>
        <taxon>Promicromonosporaceae</taxon>
        <taxon>Isoptericola</taxon>
    </lineage>
</organism>
<proteinExistence type="inferred from homology"/>
<keyword evidence="10" id="KW-1185">Reference proteome</keyword>
<dbReference type="InterPro" id="IPR036318">
    <property type="entry name" value="FAD-bd_PCMH-like_sf"/>
</dbReference>
<comment type="caution">
    <text evidence="9">The sequence shown here is derived from an EMBL/GenBank/DDBJ whole genome shotgun (WGS) entry which is preliminary data.</text>
</comment>
<dbReference type="InterPro" id="IPR000644">
    <property type="entry name" value="CBS_dom"/>
</dbReference>
<evidence type="ECO:0000313" key="9">
    <source>
        <dbReference type="EMBL" id="NOV99022.1"/>
    </source>
</evidence>
<evidence type="ECO:0000256" key="7">
    <source>
        <dbReference type="SAM" id="Phobius"/>
    </source>
</evidence>
<name>A0ABX2A821_9MICO</name>
<dbReference type="EMBL" id="JABEZU010000005">
    <property type="protein sequence ID" value="NOV99022.1"/>
    <property type="molecule type" value="Genomic_DNA"/>
</dbReference>
<evidence type="ECO:0000256" key="3">
    <source>
        <dbReference type="ARBA" id="ARBA00022475"/>
    </source>
</evidence>
<protein>
    <submittedName>
        <fullName evidence="9">CBS domain containing-hemolysin-like protein</fullName>
    </submittedName>
</protein>
<evidence type="ECO:0000256" key="5">
    <source>
        <dbReference type="ARBA" id="ARBA00023122"/>
    </source>
</evidence>
<feature type="transmembrane region" description="Helical" evidence="7">
    <location>
        <begin position="107"/>
        <end position="127"/>
    </location>
</feature>
<dbReference type="PANTHER" id="PTHR22777">
    <property type="entry name" value="HEMOLYSIN-RELATED"/>
    <property type="match status" value="1"/>
</dbReference>
<keyword evidence="7" id="KW-0812">Transmembrane</keyword>